<evidence type="ECO:0000313" key="4">
    <source>
        <dbReference type="EMBL" id="ODR46544.1"/>
    </source>
</evidence>
<dbReference type="Proteomes" id="UP000094869">
    <property type="component" value="Unassembled WGS sequence"/>
</dbReference>
<dbReference type="EMBL" id="MCGH01000002">
    <property type="protein sequence ID" value="ODM04953.1"/>
    <property type="molecule type" value="Genomic_DNA"/>
</dbReference>
<dbReference type="Gene3D" id="1.10.260.40">
    <property type="entry name" value="lambda repressor-like DNA-binding domains"/>
    <property type="match status" value="1"/>
</dbReference>
<organism evidence="3 6">
    <name type="scientific">Eisenbergiella tayi</name>
    <dbReference type="NCBI Taxonomy" id="1432052"/>
    <lineage>
        <taxon>Bacteria</taxon>
        <taxon>Bacillati</taxon>
        <taxon>Bacillota</taxon>
        <taxon>Clostridia</taxon>
        <taxon>Lachnospirales</taxon>
        <taxon>Lachnospiraceae</taxon>
        <taxon>Eisenbergiella</taxon>
    </lineage>
</organism>
<name>A0A1E3UDT2_9FIRM</name>
<reference evidence="4 7" key="2">
    <citation type="submission" date="2016-08" db="EMBL/GenBank/DDBJ databases">
        <title>Characterization of Isolates of Eisenbergiella tayi Derived from Blood Cultures, Using Whole Genome Sequencing.</title>
        <authorList>
            <person name="Bernier A.-M."/>
            <person name="Burdz T."/>
            <person name="Wiebe D."/>
            <person name="Bernard K."/>
        </authorList>
    </citation>
    <scope>NUCLEOTIDE SEQUENCE [LARGE SCALE GENOMIC DNA]</scope>
    <source>
        <strain evidence="4 7">NML120146</strain>
    </source>
</reference>
<evidence type="ECO:0000259" key="1">
    <source>
        <dbReference type="PROSITE" id="PS50943"/>
    </source>
</evidence>
<dbReference type="GO" id="GO:0003677">
    <property type="term" value="F:DNA binding"/>
    <property type="evidence" value="ECO:0007669"/>
    <property type="project" value="InterPro"/>
</dbReference>
<dbReference type="AlphaFoldDB" id="A0A1E3UDT2"/>
<keyword evidence="7" id="KW-1185">Reference proteome</keyword>
<dbReference type="SUPFAM" id="SSF47413">
    <property type="entry name" value="lambda repressor-like DNA-binding domains"/>
    <property type="match status" value="1"/>
</dbReference>
<dbReference type="EMBL" id="MEHA01000024">
    <property type="protein sequence ID" value="ODR46483.1"/>
    <property type="molecule type" value="Genomic_DNA"/>
</dbReference>
<protein>
    <submittedName>
        <fullName evidence="3">Transcriptional regulator</fullName>
    </submittedName>
    <submittedName>
        <fullName evidence="2">Transcriptional repressor DicA</fullName>
    </submittedName>
</protein>
<accession>A0A1E3UDT2</accession>
<reference evidence="2 5" key="1">
    <citation type="submission" date="2016-07" db="EMBL/GenBank/DDBJ databases">
        <title>Characterization of isolates of Eisenbergiella tayi derived from blood cultures, using whole genome sequencing.</title>
        <authorList>
            <person name="Burdz T."/>
            <person name="Wiebe D."/>
            <person name="Huynh C."/>
            <person name="Bernard K."/>
        </authorList>
    </citation>
    <scope>NUCLEOTIDE SEQUENCE [LARGE SCALE GENOMIC DNA]</scope>
    <source>
        <strain evidence="2 5">NML 110608</strain>
    </source>
</reference>
<comment type="caution">
    <text evidence="3">The sequence shown here is derived from an EMBL/GenBank/DDBJ whole genome shotgun (WGS) entry which is preliminary data.</text>
</comment>
<evidence type="ECO:0000313" key="5">
    <source>
        <dbReference type="Proteomes" id="UP000094067"/>
    </source>
</evidence>
<dbReference type="InterPro" id="IPR001387">
    <property type="entry name" value="Cro/C1-type_HTH"/>
</dbReference>
<evidence type="ECO:0000313" key="2">
    <source>
        <dbReference type="EMBL" id="ODM04953.1"/>
    </source>
</evidence>
<dbReference type="Proteomes" id="UP000094067">
    <property type="component" value="Unassembled WGS sequence"/>
</dbReference>
<dbReference type="Pfam" id="PF01381">
    <property type="entry name" value="HTH_3"/>
    <property type="match status" value="1"/>
</dbReference>
<dbReference type="EMBL" id="MEHD01000049">
    <property type="protein sequence ID" value="ODR46544.1"/>
    <property type="molecule type" value="Genomic_DNA"/>
</dbReference>
<dbReference type="PROSITE" id="PS50943">
    <property type="entry name" value="HTH_CROC1"/>
    <property type="match status" value="1"/>
</dbReference>
<gene>
    <name evidence="3" type="ORF">BEI59_25455</name>
    <name evidence="2" type="ORF">BEI61_00835</name>
    <name evidence="4" type="ORF">BEI63_27515</name>
</gene>
<reference evidence="3 6" key="3">
    <citation type="submission" date="2016-08" db="EMBL/GenBank/DDBJ databases">
        <authorList>
            <person name="Seilhamer J.J."/>
        </authorList>
    </citation>
    <scope>NUCLEOTIDE SEQUENCE [LARGE SCALE GENOMIC DNA]</scope>
    <source>
        <strain evidence="3 6">NML150140-1</strain>
    </source>
</reference>
<evidence type="ECO:0000313" key="3">
    <source>
        <dbReference type="EMBL" id="ODR46483.1"/>
    </source>
</evidence>
<dbReference type="RefSeq" id="WP_009256334.1">
    <property type="nucleotide sequence ID" value="NZ_BAABXS010000002.1"/>
</dbReference>
<dbReference type="OrthoDB" id="2735991at2"/>
<sequence>MDIHERLQYLRKQLKLTTRAFGASINMSGGAITNMEKGQRNITDRTVKDICREYNVNPDWLMYGKEPMYMDVLEDLDINDDVRHLARQFTQLSEKDRELVKNMVDSLCEKIERKTADREENK</sequence>
<dbReference type="Proteomes" id="UP000094271">
    <property type="component" value="Unassembled WGS sequence"/>
</dbReference>
<evidence type="ECO:0000313" key="7">
    <source>
        <dbReference type="Proteomes" id="UP000094869"/>
    </source>
</evidence>
<proteinExistence type="predicted"/>
<evidence type="ECO:0000313" key="6">
    <source>
        <dbReference type="Proteomes" id="UP000094271"/>
    </source>
</evidence>
<dbReference type="SMART" id="SM00530">
    <property type="entry name" value="HTH_XRE"/>
    <property type="match status" value="1"/>
</dbReference>
<dbReference type="InterPro" id="IPR010982">
    <property type="entry name" value="Lambda_DNA-bd_dom_sf"/>
</dbReference>
<dbReference type="CDD" id="cd00093">
    <property type="entry name" value="HTH_XRE"/>
    <property type="match status" value="1"/>
</dbReference>
<feature type="domain" description="HTH cro/C1-type" evidence="1">
    <location>
        <begin position="7"/>
        <end position="61"/>
    </location>
</feature>